<accession>A0AAD8B5W2</accession>
<reference evidence="2" key="1">
    <citation type="journal article" date="2023" name="PLoS Negl. Trop. Dis.">
        <title>A genome sequence for Biomphalaria pfeifferi, the major vector snail for the human-infecting parasite Schistosoma mansoni.</title>
        <authorList>
            <person name="Bu L."/>
            <person name="Lu L."/>
            <person name="Laidemitt M.R."/>
            <person name="Zhang S.M."/>
            <person name="Mutuku M."/>
            <person name="Mkoji G."/>
            <person name="Steinauer M."/>
            <person name="Loker E.S."/>
        </authorList>
    </citation>
    <scope>NUCLEOTIDE SEQUENCE</scope>
    <source>
        <strain evidence="2">KasaAsao</strain>
    </source>
</reference>
<keyword evidence="1" id="KW-0472">Membrane</keyword>
<dbReference type="AlphaFoldDB" id="A0AAD8B5W2"/>
<dbReference type="EMBL" id="JASAOG010000143">
    <property type="protein sequence ID" value="KAK0047993.1"/>
    <property type="molecule type" value="Genomic_DNA"/>
</dbReference>
<sequence length="364" mass="39690">FKSNSDGTRSGVDGNCTYLCNTLKNTSKAPTTTSSFQANNRPQEFCTYVQRSSGGELNCFDVDLTQCGISHVKDSTTANTLMTDTTFHPQPTSLPQEMCECIKDTLQSTDDKAFQIVIAVFGCLLSISFVLNIILYRYRKTYILKYQEETIRTSRNDNSSVNVSPDDNYEVCTSDESSSGQTVSSCHRVIDVVDCGTYSEVKDEELAWLDIANGHRVGVGSVNPADQATSYTTLDHKGSHLVLKDPSHVYGLNSGSAPSLERPHDNYEVCASDESYSIKFQRGVSDVVDCGNYSEAKEVGLFDRGISNGQEVCGGESSDNLSQTGTYTGLNHKGSHLALNDPSHVYGLNSGGKQSSFEELPNNQ</sequence>
<name>A0AAD8B5W2_BIOPF</name>
<keyword evidence="1" id="KW-0812">Transmembrane</keyword>
<reference evidence="2" key="2">
    <citation type="submission" date="2023-04" db="EMBL/GenBank/DDBJ databases">
        <authorList>
            <person name="Bu L."/>
            <person name="Lu L."/>
            <person name="Laidemitt M.R."/>
            <person name="Zhang S.M."/>
            <person name="Mutuku M."/>
            <person name="Mkoji G."/>
            <person name="Steinauer M."/>
            <person name="Loker E.S."/>
        </authorList>
    </citation>
    <scope>NUCLEOTIDE SEQUENCE</scope>
    <source>
        <strain evidence="2">KasaAsao</strain>
        <tissue evidence="2">Whole Snail</tissue>
    </source>
</reference>
<feature type="transmembrane region" description="Helical" evidence="1">
    <location>
        <begin position="113"/>
        <end position="136"/>
    </location>
</feature>
<organism evidence="2 3">
    <name type="scientific">Biomphalaria pfeifferi</name>
    <name type="common">Bloodfluke planorb</name>
    <name type="synonym">Freshwater snail</name>
    <dbReference type="NCBI Taxonomy" id="112525"/>
    <lineage>
        <taxon>Eukaryota</taxon>
        <taxon>Metazoa</taxon>
        <taxon>Spiralia</taxon>
        <taxon>Lophotrochozoa</taxon>
        <taxon>Mollusca</taxon>
        <taxon>Gastropoda</taxon>
        <taxon>Heterobranchia</taxon>
        <taxon>Euthyneura</taxon>
        <taxon>Panpulmonata</taxon>
        <taxon>Hygrophila</taxon>
        <taxon>Lymnaeoidea</taxon>
        <taxon>Planorbidae</taxon>
        <taxon>Biomphalaria</taxon>
    </lineage>
</organism>
<evidence type="ECO:0000313" key="2">
    <source>
        <dbReference type="EMBL" id="KAK0047993.1"/>
    </source>
</evidence>
<gene>
    <name evidence="2" type="ORF">Bpfe_022610</name>
</gene>
<keyword evidence="3" id="KW-1185">Reference proteome</keyword>
<protein>
    <submittedName>
        <fullName evidence="2">Uncharacterized protein</fullName>
    </submittedName>
</protein>
<comment type="caution">
    <text evidence="2">The sequence shown here is derived from an EMBL/GenBank/DDBJ whole genome shotgun (WGS) entry which is preliminary data.</text>
</comment>
<keyword evidence="1" id="KW-1133">Transmembrane helix</keyword>
<proteinExistence type="predicted"/>
<evidence type="ECO:0000256" key="1">
    <source>
        <dbReference type="SAM" id="Phobius"/>
    </source>
</evidence>
<evidence type="ECO:0000313" key="3">
    <source>
        <dbReference type="Proteomes" id="UP001233172"/>
    </source>
</evidence>
<dbReference type="Proteomes" id="UP001233172">
    <property type="component" value="Unassembled WGS sequence"/>
</dbReference>
<feature type="non-terminal residue" evidence="2">
    <location>
        <position position="1"/>
    </location>
</feature>